<evidence type="ECO:0000256" key="7">
    <source>
        <dbReference type="ARBA" id="ARBA00023237"/>
    </source>
</evidence>
<protein>
    <submittedName>
        <fullName evidence="8">Uncharacterized protein</fullName>
    </submittedName>
</protein>
<dbReference type="InterPro" id="IPR006626">
    <property type="entry name" value="PbH1"/>
</dbReference>
<evidence type="ECO:0000256" key="4">
    <source>
        <dbReference type="ARBA" id="ARBA00022525"/>
    </source>
</evidence>
<evidence type="ECO:0000256" key="2">
    <source>
        <dbReference type="ARBA" id="ARBA00004442"/>
    </source>
</evidence>
<comment type="subcellular location">
    <subcellularLocation>
        <location evidence="1">Cell envelope</location>
    </subcellularLocation>
    <subcellularLocation>
        <location evidence="2">Cell outer membrane</location>
    </subcellularLocation>
    <subcellularLocation>
        <location evidence="3">Secreted</location>
    </subcellularLocation>
</comment>
<dbReference type="PANTHER" id="PTHR11319:SF35">
    <property type="entry name" value="OUTER MEMBRANE PROTEIN PMPC-RELATED"/>
    <property type="match status" value="1"/>
</dbReference>
<evidence type="ECO:0000313" key="8">
    <source>
        <dbReference type="EMBL" id="KAK9861070.1"/>
    </source>
</evidence>
<evidence type="ECO:0000256" key="3">
    <source>
        <dbReference type="ARBA" id="ARBA00004613"/>
    </source>
</evidence>
<keyword evidence="9" id="KW-1185">Reference proteome</keyword>
<dbReference type="Pfam" id="PF02415">
    <property type="entry name" value="Chlam_PMP"/>
    <property type="match status" value="3"/>
</dbReference>
<dbReference type="GO" id="GO:0005576">
    <property type="term" value="C:extracellular region"/>
    <property type="evidence" value="ECO:0007669"/>
    <property type="project" value="UniProtKB-SubCell"/>
</dbReference>
<gene>
    <name evidence="8" type="ORF">WJX84_006765</name>
</gene>
<evidence type="ECO:0000256" key="6">
    <source>
        <dbReference type="ARBA" id="ARBA00023136"/>
    </source>
</evidence>
<reference evidence="8 9" key="1">
    <citation type="journal article" date="2024" name="Nat. Commun.">
        <title>Phylogenomics reveals the evolutionary origins of lichenization in chlorophyte algae.</title>
        <authorList>
            <person name="Puginier C."/>
            <person name="Libourel C."/>
            <person name="Otte J."/>
            <person name="Skaloud P."/>
            <person name="Haon M."/>
            <person name="Grisel S."/>
            <person name="Petersen M."/>
            <person name="Berrin J.G."/>
            <person name="Delaux P.M."/>
            <person name="Dal Grande F."/>
            <person name="Keller J."/>
        </authorList>
    </citation>
    <scope>NUCLEOTIDE SEQUENCE [LARGE SCALE GENOMIC DNA]</scope>
    <source>
        <strain evidence="8 9">SAG 2523</strain>
    </source>
</reference>
<dbReference type="SMART" id="SM00710">
    <property type="entry name" value="PbH1"/>
    <property type="match status" value="6"/>
</dbReference>
<keyword evidence="5" id="KW-0732">Signal</keyword>
<dbReference type="SUPFAM" id="SSF51126">
    <property type="entry name" value="Pectin lyase-like"/>
    <property type="match status" value="1"/>
</dbReference>
<organism evidence="8 9">
    <name type="scientific">Apatococcus fuscideae</name>
    <dbReference type="NCBI Taxonomy" id="2026836"/>
    <lineage>
        <taxon>Eukaryota</taxon>
        <taxon>Viridiplantae</taxon>
        <taxon>Chlorophyta</taxon>
        <taxon>core chlorophytes</taxon>
        <taxon>Trebouxiophyceae</taxon>
        <taxon>Chlorellales</taxon>
        <taxon>Chlorellaceae</taxon>
        <taxon>Apatococcus</taxon>
    </lineage>
</organism>
<accession>A0AAW1SUQ4</accession>
<dbReference type="PANTHER" id="PTHR11319">
    <property type="entry name" value="G PROTEIN-COUPLED RECEPTOR-RELATED"/>
    <property type="match status" value="1"/>
</dbReference>
<dbReference type="AlphaFoldDB" id="A0AAW1SUQ4"/>
<dbReference type="NCBIfam" id="TIGR01376">
    <property type="entry name" value="POMP_repeat"/>
    <property type="match status" value="2"/>
</dbReference>
<proteinExistence type="predicted"/>
<sequence length="464" mass="46511">MLRSGVVRGYSAQAPFPQAPGFAPVPSIAEFVTSDPTCTFQIIGGSARPVTTIAAVGITTTTSSGNPVANASISCTSQAGAAQPIVYGGSSLSSFSSNFTGVDYRVDNSIPGGSIRLSNQTLHIADSNFSGLTPYAQATLILQGSQVSMRRTSFVGNIQSVAGGIYADSSTLELDSCVFRNNFGYQGGAISLTGSSSLLIANTTEFTNNTGQQGGALSVTAGSAVVQNSIFNQNNCTSGGAVYLDHVPVAAFSDSSFTSNVATSNGGGIFSNDAGLLELSSCSFSNNKGQTGGAVSANLGDAVAFFDCTFTNNTASQGGGAILATNVTSAQVSSCTFSSNKAQKGGGLLINACNGDVLDSNFTSNTASQNGGGSFRSSGSGHIARCSFTKNKSSGQGGAVYEQAMEQAAVLNSTFSGNTASGSGNNASGGSVSGGNGIYVFRSDSEMVSGNKGLSSGDIVQTDN</sequence>
<dbReference type="InterPro" id="IPR011050">
    <property type="entry name" value="Pectin_lyase_fold/virulence"/>
</dbReference>
<evidence type="ECO:0000256" key="1">
    <source>
        <dbReference type="ARBA" id="ARBA00004196"/>
    </source>
</evidence>
<evidence type="ECO:0000313" key="9">
    <source>
        <dbReference type="Proteomes" id="UP001485043"/>
    </source>
</evidence>
<evidence type="ECO:0000256" key="5">
    <source>
        <dbReference type="ARBA" id="ARBA00022729"/>
    </source>
</evidence>
<dbReference type="EMBL" id="JALJOV010000819">
    <property type="protein sequence ID" value="KAK9861070.1"/>
    <property type="molecule type" value="Genomic_DNA"/>
</dbReference>
<keyword evidence="4" id="KW-0964">Secreted</keyword>
<name>A0AAW1SUQ4_9CHLO</name>
<keyword evidence="7" id="KW-0998">Cell outer membrane</keyword>
<comment type="caution">
    <text evidence="8">The sequence shown here is derived from an EMBL/GenBank/DDBJ whole genome shotgun (WGS) entry which is preliminary data.</text>
</comment>
<dbReference type="Proteomes" id="UP001485043">
    <property type="component" value="Unassembled WGS sequence"/>
</dbReference>
<dbReference type="InterPro" id="IPR003368">
    <property type="entry name" value="POMP_repeat"/>
</dbReference>
<keyword evidence="6" id="KW-0472">Membrane</keyword>